<sequence>MTSFDRDCHFVLESLEARLTRPKYVTYDVTDPKAGPEPFTLDSPFTGSAGNALSWFSGDTLNTRAPPTLNP</sequence>
<evidence type="ECO:0000313" key="1">
    <source>
        <dbReference type="EMBL" id="KAK0064797.1"/>
    </source>
</evidence>
<keyword evidence="2" id="KW-1185">Reference proteome</keyword>
<comment type="caution">
    <text evidence="1">The sequence shown here is derived from an EMBL/GenBank/DDBJ whole genome shotgun (WGS) entry which is preliminary data.</text>
</comment>
<reference evidence="1" key="1">
    <citation type="journal article" date="2023" name="PLoS Negl. Trop. Dis.">
        <title>A genome sequence for Biomphalaria pfeifferi, the major vector snail for the human-infecting parasite Schistosoma mansoni.</title>
        <authorList>
            <person name="Bu L."/>
            <person name="Lu L."/>
            <person name="Laidemitt M.R."/>
            <person name="Zhang S.M."/>
            <person name="Mutuku M."/>
            <person name="Mkoji G."/>
            <person name="Steinauer M."/>
            <person name="Loker E.S."/>
        </authorList>
    </citation>
    <scope>NUCLEOTIDE SEQUENCE</scope>
    <source>
        <strain evidence="1">KasaAsao</strain>
    </source>
</reference>
<dbReference type="Proteomes" id="UP001233172">
    <property type="component" value="Unassembled WGS sequence"/>
</dbReference>
<name>A0AAD8C1K5_BIOPF</name>
<proteinExistence type="predicted"/>
<dbReference type="EMBL" id="JASAOG010000016">
    <property type="protein sequence ID" value="KAK0064797.1"/>
    <property type="molecule type" value="Genomic_DNA"/>
</dbReference>
<evidence type="ECO:0000313" key="2">
    <source>
        <dbReference type="Proteomes" id="UP001233172"/>
    </source>
</evidence>
<dbReference type="AlphaFoldDB" id="A0AAD8C1K5"/>
<organism evidence="1 2">
    <name type="scientific">Biomphalaria pfeifferi</name>
    <name type="common">Bloodfluke planorb</name>
    <name type="synonym">Freshwater snail</name>
    <dbReference type="NCBI Taxonomy" id="112525"/>
    <lineage>
        <taxon>Eukaryota</taxon>
        <taxon>Metazoa</taxon>
        <taxon>Spiralia</taxon>
        <taxon>Lophotrochozoa</taxon>
        <taxon>Mollusca</taxon>
        <taxon>Gastropoda</taxon>
        <taxon>Heterobranchia</taxon>
        <taxon>Euthyneura</taxon>
        <taxon>Panpulmonata</taxon>
        <taxon>Hygrophila</taxon>
        <taxon>Lymnaeoidea</taxon>
        <taxon>Planorbidae</taxon>
        <taxon>Biomphalaria</taxon>
    </lineage>
</organism>
<protein>
    <submittedName>
        <fullName evidence="1">Uncharacterized protein</fullName>
    </submittedName>
</protein>
<reference evidence="1" key="2">
    <citation type="submission" date="2023-04" db="EMBL/GenBank/DDBJ databases">
        <authorList>
            <person name="Bu L."/>
            <person name="Lu L."/>
            <person name="Laidemitt M.R."/>
            <person name="Zhang S.M."/>
            <person name="Mutuku M."/>
            <person name="Mkoji G."/>
            <person name="Steinauer M."/>
            <person name="Loker E.S."/>
        </authorList>
    </citation>
    <scope>NUCLEOTIDE SEQUENCE</scope>
    <source>
        <strain evidence="1">KasaAsao</strain>
        <tissue evidence="1">Whole Snail</tissue>
    </source>
</reference>
<accession>A0AAD8C1K5</accession>
<gene>
    <name evidence="1" type="ORF">Bpfe_005886</name>
</gene>